<keyword evidence="3" id="KW-0560">Oxidoreductase</keyword>
<evidence type="ECO:0000256" key="1">
    <source>
        <dbReference type="ARBA" id="ARBA00005104"/>
    </source>
</evidence>
<name>A0ABP7CMP4_9MICC</name>
<proteinExistence type="predicted"/>
<evidence type="ECO:0000256" key="4">
    <source>
        <dbReference type="SAM" id="MobiDB-lite"/>
    </source>
</evidence>
<reference evidence="7" key="1">
    <citation type="journal article" date="2019" name="Int. J. Syst. Evol. Microbiol.">
        <title>The Global Catalogue of Microorganisms (GCM) 10K type strain sequencing project: providing services to taxonomists for standard genome sequencing and annotation.</title>
        <authorList>
            <consortium name="The Broad Institute Genomics Platform"/>
            <consortium name="The Broad Institute Genome Sequencing Center for Infectious Disease"/>
            <person name="Wu L."/>
            <person name="Ma J."/>
        </authorList>
    </citation>
    <scope>NUCLEOTIDE SEQUENCE [LARGE SCALE GENOMIC DNA]</scope>
    <source>
        <strain evidence="7">JCM 30742</strain>
    </source>
</reference>
<dbReference type="SUPFAM" id="SSF53597">
    <property type="entry name" value="Dihydrofolate reductase-like"/>
    <property type="match status" value="1"/>
</dbReference>
<organism evidence="6 7">
    <name type="scientific">Arthrobacter ginkgonis</name>
    <dbReference type="NCBI Taxonomy" id="1630594"/>
    <lineage>
        <taxon>Bacteria</taxon>
        <taxon>Bacillati</taxon>
        <taxon>Actinomycetota</taxon>
        <taxon>Actinomycetes</taxon>
        <taxon>Micrococcales</taxon>
        <taxon>Micrococcaceae</taxon>
        <taxon>Arthrobacter</taxon>
    </lineage>
</organism>
<feature type="compositionally biased region" description="Gly residues" evidence="4">
    <location>
        <begin position="267"/>
        <end position="277"/>
    </location>
</feature>
<evidence type="ECO:0000259" key="5">
    <source>
        <dbReference type="Pfam" id="PF01872"/>
    </source>
</evidence>
<evidence type="ECO:0000256" key="3">
    <source>
        <dbReference type="ARBA" id="ARBA00023002"/>
    </source>
</evidence>
<evidence type="ECO:0000313" key="6">
    <source>
        <dbReference type="EMBL" id="GAA3691395.1"/>
    </source>
</evidence>
<dbReference type="PANTHER" id="PTHR38011">
    <property type="entry name" value="DIHYDROFOLATE REDUCTASE FAMILY PROTEIN (AFU_ORTHOLOGUE AFUA_8G06820)"/>
    <property type="match status" value="1"/>
</dbReference>
<comment type="pathway">
    <text evidence="1">Cofactor biosynthesis; riboflavin biosynthesis.</text>
</comment>
<dbReference type="EMBL" id="BAABEO010000020">
    <property type="protein sequence ID" value="GAA3691395.1"/>
    <property type="molecule type" value="Genomic_DNA"/>
</dbReference>
<gene>
    <name evidence="6" type="ORF">GCM10023081_31050</name>
</gene>
<comment type="caution">
    <text evidence="6">The sequence shown here is derived from an EMBL/GenBank/DDBJ whole genome shotgun (WGS) entry which is preliminary data.</text>
</comment>
<evidence type="ECO:0000313" key="7">
    <source>
        <dbReference type="Proteomes" id="UP001500752"/>
    </source>
</evidence>
<dbReference type="Gene3D" id="3.40.430.10">
    <property type="entry name" value="Dihydrofolate Reductase, subunit A"/>
    <property type="match status" value="1"/>
</dbReference>
<keyword evidence="2" id="KW-0521">NADP</keyword>
<evidence type="ECO:0000256" key="2">
    <source>
        <dbReference type="ARBA" id="ARBA00022857"/>
    </source>
</evidence>
<sequence length="277" mass="29357">MMHFGDAAEGGTMLDINEVLAKYGTGDDGDFHLRVNFVASLDGAVTRDGLSDGLNNEDDLIVFSALRRLSDVVLVGAGTVRAEDYRALRLSAESVRWRQEHGLQPHPVMAVVSGNLDLDPGLRIFANPPHRPLVFTTAEAPAERAAALADVAEVIRCGGEYGGVDVTAMLAELERRGLRRVLSEGGPHLFSALLAADRVDELCLTLSPFLEAGTAGRITAPGPHAGWPMRLGHTFAAGDMIFLRYFRDRSEGAPFDDEASADAGSSSGSGGGAAEDK</sequence>
<dbReference type="PANTHER" id="PTHR38011:SF7">
    <property type="entry name" value="2,5-DIAMINO-6-RIBOSYLAMINO-4(3H)-PYRIMIDINONE 5'-PHOSPHATE REDUCTASE"/>
    <property type="match status" value="1"/>
</dbReference>
<feature type="domain" description="Bacterial bifunctional deaminase-reductase C-terminal" evidence="5">
    <location>
        <begin position="32"/>
        <end position="216"/>
    </location>
</feature>
<keyword evidence="7" id="KW-1185">Reference proteome</keyword>
<dbReference type="Pfam" id="PF01872">
    <property type="entry name" value="RibD_C"/>
    <property type="match status" value="1"/>
</dbReference>
<feature type="region of interest" description="Disordered" evidence="4">
    <location>
        <begin position="254"/>
        <end position="277"/>
    </location>
</feature>
<dbReference type="InterPro" id="IPR050765">
    <property type="entry name" value="Riboflavin_Biosynth_HTPR"/>
</dbReference>
<protein>
    <submittedName>
        <fullName evidence="6">Pyrimidine reductase family protein</fullName>
    </submittedName>
</protein>
<accession>A0ABP7CMP4</accession>
<dbReference type="Proteomes" id="UP001500752">
    <property type="component" value="Unassembled WGS sequence"/>
</dbReference>
<dbReference type="InterPro" id="IPR024072">
    <property type="entry name" value="DHFR-like_dom_sf"/>
</dbReference>
<dbReference type="InterPro" id="IPR002734">
    <property type="entry name" value="RibDG_C"/>
</dbReference>